<dbReference type="EMBL" id="CP059659">
    <property type="protein sequence ID" value="QRW16923.1"/>
    <property type="molecule type" value="Genomic_DNA"/>
</dbReference>
<protein>
    <submittedName>
        <fullName evidence="2">Uncharacterized protein</fullName>
    </submittedName>
</protein>
<feature type="compositionally biased region" description="Polar residues" evidence="1">
    <location>
        <begin position="81"/>
        <end position="90"/>
    </location>
</feature>
<sequence>MEYFWAADIVYYTAEGRQSPKQDTSSQSPVVETPNYIRDTKEPAAVDENNNSQISLVDKVTEKIRGQSMVDGVSPAKVPNAHQSHSGSEGDSSDKETSRKRKLSSQSSVATETAVRQHLKRPKESDVPEREEDPEDVVANTSAQKVPRLGRHLVLGPLPPVNPRFLQLRVSKSTSPTPVPASELEKHSASKAAEFIPNSKNDDPTVPRNHAVPSLPQARPRPTSGGFAAFASVSPYHDTKSPVEPASNINPTSPPRESLAGPYRHLSIWHNNTRKSTQDEGGQSAGDRPEKDTSAHPEFADILQAKGEPGVEVDDNSTKMEMQRIQFMRAEGVLRLLLNMALYPGLICELGPDPKFVKVAEITPNERKFHAIKVGSTKLAQELFDHLTENTPTKSTVSMG</sequence>
<dbReference type="Gene3D" id="2.30.29.30">
    <property type="entry name" value="Pleckstrin-homology domain (PH domain)/Phosphotyrosine-binding domain (PTB)"/>
    <property type="match status" value="1"/>
</dbReference>
<feature type="region of interest" description="Disordered" evidence="1">
    <location>
        <begin position="235"/>
        <end position="261"/>
    </location>
</feature>
<reference evidence="2" key="1">
    <citation type="submission" date="2020-05" db="EMBL/GenBank/DDBJ databases">
        <title>Evolutionary and genomic comparisons of hybrid uninucleate and nonhybrid Rhizoctonia fungi.</title>
        <authorList>
            <person name="Li C."/>
            <person name="Chen X."/>
        </authorList>
    </citation>
    <scope>NUCLEOTIDE SEQUENCE</scope>
    <source>
        <strain evidence="2">AG-1 IA</strain>
    </source>
</reference>
<feature type="region of interest" description="Disordered" evidence="1">
    <location>
        <begin position="15"/>
        <end position="144"/>
    </location>
</feature>
<dbReference type="SUPFAM" id="SSF50729">
    <property type="entry name" value="PH domain-like"/>
    <property type="match status" value="1"/>
</dbReference>
<evidence type="ECO:0000313" key="3">
    <source>
        <dbReference type="Proteomes" id="UP000650533"/>
    </source>
</evidence>
<dbReference type="InterPro" id="IPR011993">
    <property type="entry name" value="PH-like_dom_sf"/>
</dbReference>
<accession>A0A8H8NQL3</accession>
<dbReference type="RefSeq" id="XP_043177160.1">
    <property type="nucleotide sequence ID" value="XM_043324741.1"/>
</dbReference>
<organism evidence="2 3">
    <name type="scientific">Rhizoctonia solani</name>
    <dbReference type="NCBI Taxonomy" id="456999"/>
    <lineage>
        <taxon>Eukaryota</taxon>
        <taxon>Fungi</taxon>
        <taxon>Dikarya</taxon>
        <taxon>Basidiomycota</taxon>
        <taxon>Agaricomycotina</taxon>
        <taxon>Agaricomycetes</taxon>
        <taxon>Cantharellales</taxon>
        <taxon>Ceratobasidiaceae</taxon>
        <taxon>Rhizoctonia</taxon>
    </lineage>
</organism>
<dbReference type="AlphaFoldDB" id="A0A8H8NQL3"/>
<dbReference type="Proteomes" id="UP000650533">
    <property type="component" value="Chromosome 2"/>
</dbReference>
<dbReference type="GeneID" id="67027204"/>
<feature type="region of interest" description="Disordered" evidence="1">
    <location>
        <begin position="196"/>
        <end position="223"/>
    </location>
</feature>
<name>A0A8H8NQL3_9AGAM</name>
<gene>
    <name evidence="2" type="ORF">RhiXN_04925</name>
</gene>
<dbReference type="KEGG" id="rsx:RhiXN_04925"/>
<proteinExistence type="predicted"/>
<feature type="compositionally biased region" description="Polar residues" evidence="1">
    <location>
        <begin position="19"/>
        <end position="30"/>
    </location>
</feature>
<evidence type="ECO:0000313" key="2">
    <source>
        <dbReference type="EMBL" id="QRW16923.1"/>
    </source>
</evidence>
<evidence type="ECO:0000256" key="1">
    <source>
        <dbReference type="SAM" id="MobiDB-lite"/>
    </source>
</evidence>
<feature type="region of interest" description="Disordered" evidence="1">
    <location>
        <begin position="273"/>
        <end position="294"/>
    </location>
</feature>